<dbReference type="SUPFAM" id="SSF55729">
    <property type="entry name" value="Acyl-CoA N-acyltransferases (Nat)"/>
    <property type="match status" value="1"/>
</dbReference>
<reference evidence="2" key="2">
    <citation type="submission" date="2020-09" db="EMBL/GenBank/DDBJ databases">
        <authorList>
            <person name="Sun Q."/>
            <person name="Ohkuma M."/>
        </authorList>
    </citation>
    <scope>NUCLEOTIDE SEQUENCE</scope>
    <source>
        <strain evidence="2">JCM 13919</strain>
    </source>
</reference>
<dbReference type="RefSeq" id="WP_131776429.1">
    <property type="nucleotide sequence ID" value="NZ_BMOB01000015.1"/>
</dbReference>
<dbReference type="Proteomes" id="UP000630149">
    <property type="component" value="Unassembled WGS sequence"/>
</dbReference>
<dbReference type="PANTHER" id="PTHR43792">
    <property type="entry name" value="GNAT FAMILY, PUTATIVE (AFU_ORTHOLOGUE AFUA_3G00765)-RELATED-RELATED"/>
    <property type="match status" value="1"/>
</dbReference>
<gene>
    <name evidence="2" type="ORF">GCM10007966_22310</name>
</gene>
<dbReference type="Pfam" id="PF13302">
    <property type="entry name" value="Acetyltransf_3"/>
    <property type="match status" value="1"/>
</dbReference>
<dbReference type="PROSITE" id="PS51186">
    <property type="entry name" value="GNAT"/>
    <property type="match status" value="1"/>
</dbReference>
<dbReference type="Gene3D" id="3.40.630.30">
    <property type="match status" value="1"/>
</dbReference>
<accession>A0A917NEM4</accession>
<keyword evidence="3" id="KW-1185">Reference proteome</keyword>
<protein>
    <submittedName>
        <fullName evidence="2">N-acetyltransferase</fullName>
    </submittedName>
</protein>
<dbReference type="InterPro" id="IPR051531">
    <property type="entry name" value="N-acetyltransferase"/>
</dbReference>
<evidence type="ECO:0000313" key="3">
    <source>
        <dbReference type="Proteomes" id="UP000630149"/>
    </source>
</evidence>
<comment type="caution">
    <text evidence="2">The sequence shown here is derived from an EMBL/GenBank/DDBJ whole genome shotgun (WGS) entry which is preliminary data.</text>
</comment>
<dbReference type="InterPro" id="IPR016181">
    <property type="entry name" value="Acyl_CoA_acyltransferase"/>
</dbReference>
<dbReference type="PANTHER" id="PTHR43792:SF1">
    <property type="entry name" value="N-ACETYLTRANSFERASE DOMAIN-CONTAINING PROTEIN"/>
    <property type="match status" value="1"/>
</dbReference>
<dbReference type="InterPro" id="IPR000182">
    <property type="entry name" value="GNAT_dom"/>
</dbReference>
<evidence type="ECO:0000259" key="1">
    <source>
        <dbReference type="PROSITE" id="PS51186"/>
    </source>
</evidence>
<reference evidence="2" key="1">
    <citation type="journal article" date="2014" name="Int. J. Syst. Evol. Microbiol.">
        <title>Complete genome sequence of Corynebacterium casei LMG S-19264T (=DSM 44701T), isolated from a smear-ripened cheese.</title>
        <authorList>
            <consortium name="US DOE Joint Genome Institute (JGI-PGF)"/>
            <person name="Walter F."/>
            <person name="Albersmeier A."/>
            <person name="Kalinowski J."/>
            <person name="Ruckert C."/>
        </authorList>
    </citation>
    <scope>NUCLEOTIDE SEQUENCE</scope>
    <source>
        <strain evidence="2">JCM 13919</strain>
    </source>
</reference>
<sequence>MKKYIIKTKRLGMRFLKQDDIDFLRTLDKDPKVAKFFPDGTLSDDEIKQFVRDCVEECKKEGLPCFVIFNLATSNFVGEAYFDALQSGEVKVGYLFHKKHWNKGYATETLCALLDWAKGHIEADYIIAYAHKDNKASIRVMEKCGMHYYKTENHLGMMSEFYRIKNN</sequence>
<dbReference type="AlphaFoldDB" id="A0A917NEM4"/>
<dbReference type="EMBL" id="BMOB01000015">
    <property type="protein sequence ID" value="GGI93296.1"/>
    <property type="molecule type" value="Genomic_DNA"/>
</dbReference>
<dbReference type="GO" id="GO:0016747">
    <property type="term" value="F:acyltransferase activity, transferring groups other than amino-acyl groups"/>
    <property type="evidence" value="ECO:0007669"/>
    <property type="project" value="InterPro"/>
</dbReference>
<dbReference type="OrthoDB" id="9801656at2"/>
<organism evidence="2 3">
    <name type="scientific">Legionella impletisoli</name>
    <dbReference type="NCBI Taxonomy" id="343510"/>
    <lineage>
        <taxon>Bacteria</taxon>
        <taxon>Pseudomonadati</taxon>
        <taxon>Pseudomonadota</taxon>
        <taxon>Gammaproteobacteria</taxon>
        <taxon>Legionellales</taxon>
        <taxon>Legionellaceae</taxon>
        <taxon>Legionella</taxon>
    </lineage>
</organism>
<feature type="domain" description="N-acetyltransferase" evidence="1">
    <location>
        <begin position="11"/>
        <end position="167"/>
    </location>
</feature>
<evidence type="ECO:0000313" key="2">
    <source>
        <dbReference type="EMBL" id="GGI93296.1"/>
    </source>
</evidence>
<proteinExistence type="predicted"/>
<name>A0A917NEM4_9GAMM</name>